<proteinExistence type="predicted"/>
<comment type="caution">
    <text evidence="1">The sequence shown here is derived from an EMBL/GenBank/DDBJ whole genome shotgun (WGS) entry which is preliminary data.</text>
</comment>
<dbReference type="RefSeq" id="WP_367967800.1">
    <property type="nucleotide sequence ID" value="NZ_JBAKFJ010000001.1"/>
</dbReference>
<accession>A0ABV3SBA1</accession>
<dbReference type="Gene3D" id="3.40.50.150">
    <property type="entry name" value="Vaccinia Virus protein VP39"/>
    <property type="match status" value="1"/>
</dbReference>
<sequence length="274" mass="30333">MNIRSIASAGNQFIRNCISAAGAEPEYVHRKRIHLAKKIHTAGDYKEWLSAFHSEMKPRTYLEIGVADGATLALVRPETNAVGVDPDPKIKNELLCSTRLFKTSSDDFFLKNKIETLVGGKADLVFIDGLHEFKQVIRDVANAGNNAKDNAVILVHDVLPVDQKSASPKRKTLHWPGDVYKAVAFIKRKMPALNLDFINAYPTGLAVITGCGSAEFDTLNQGVSEENLREFENLSVEDYYSSHISEAMRISGTAEPIQDTVVRLLSDRVGTRFD</sequence>
<dbReference type="InterPro" id="IPR029063">
    <property type="entry name" value="SAM-dependent_MTases_sf"/>
</dbReference>
<keyword evidence="1" id="KW-0489">Methyltransferase</keyword>
<dbReference type="SUPFAM" id="SSF53335">
    <property type="entry name" value="S-adenosyl-L-methionine-dependent methyltransferases"/>
    <property type="match status" value="1"/>
</dbReference>
<dbReference type="Pfam" id="PF13578">
    <property type="entry name" value="Methyltransf_24"/>
    <property type="match status" value="1"/>
</dbReference>
<evidence type="ECO:0000313" key="1">
    <source>
        <dbReference type="EMBL" id="MEX0387230.1"/>
    </source>
</evidence>
<keyword evidence="1" id="KW-0808">Transferase</keyword>
<dbReference type="GO" id="GO:0032259">
    <property type="term" value="P:methylation"/>
    <property type="evidence" value="ECO:0007669"/>
    <property type="project" value="UniProtKB-KW"/>
</dbReference>
<protein>
    <submittedName>
        <fullName evidence="1">Class I SAM-dependent methyltransferase</fullName>
        <ecNumber evidence="1">2.1.1.-</ecNumber>
    </submittedName>
</protein>
<organism evidence="1 2">
    <name type="scientific">Spiribacter onubensis</name>
    <dbReference type="NCBI Taxonomy" id="3122420"/>
    <lineage>
        <taxon>Bacteria</taxon>
        <taxon>Pseudomonadati</taxon>
        <taxon>Pseudomonadota</taxon>
        <taxon>Gammaproteobacteria</taxon>
        <taxon>Chromatiales</taxon>
        <taxon>Ectothiorhodospiraceae</taxon>
        <taxon>Spiribacter</taxon>
    </lineage>
</organism>
<dbReference type="EMBL" id="JBAKFJ010000001">
    <property type="protein sequence ID" value="MEX0387230.1"/>
    <property type="molecule type" value="Genomic_DNA"/>
</dbReference>
<dbReference type="Proteomes" id="UP001556653">
    <property type="component" value="Unassembled WGS sequence"/>
</dbReference>
<name>A0ABV3SBA1_9GAMM</name>
<gene>
    <name evidence="1" type="ORF">V6X64_09525</name>
</gene>
<dbReference type="EC" id="2.1.1.-" evidence="1"/>
<reference evidence="1 2" key="1">
    <citation type="submission" date="2024-02" db="EMBL/GenBank/DDBJ databases">
        <title>New especies of Spiribacter isolated from saline water.</title>
        <authorList>
            <person name="Leon M.J."/>
            <person name="De La Haba R."/>
            <person name="Sanchez-Porro C."/>
            <person name="Ventosa A."/>
        </authorList>
    </citation>
    <scope>NUCLEOTIDE SEQUENCE [LARGE SCALE GENOMIC DNA]</scope>
    <source>
        <strain evidence="2">ag22IC4-227</strain>
    </source>
</reference>
<dbReference type="GO" id="GO:0008168">
    <property type="term" value="F:methyltransferase activity"/>
    <property type="evidence" value="ECO:0007669"/>
    <property type="project" value="UniProtKB-KW"/>
</dbReference>
<keyword evidence="2" id="KW-1185">Reference proteome</keyword>
<evidence type="ECO:0000313" key="2">
    <source>
        <dbReference type="Proteomes" id="UP001556653"/>
    </source>
</evidence>